<dbReference type="FunFam" id="1.10.8.270:FF:000016">
    <property type="entry name" value="TBC1 domain family member 2A"/>
    <property type="match status" value="1"/>
</dbReference>
<dbReference type="Proteomes" id="UP001205105">
    <property type="component" value="Unassembled WGS sequence"/>
</dbReference>
<evidence type="ECO:0000259" key="3">
    <source>
        <dbReference type="PROSITE" id="PS50086"/>
    </source>
</evidence>
<dbReference type="GO" id="GO:0005096">
    <property type="term" value="F:GTPase activator activity"/>
    <property type="evidence" value="ECO:0007669"/>
    <property type="project" value="TreeGrafter"/>
</dbReference>
<feature type="compositionally biased region" description="Low complexity" evidence="2">
    <location>
        <begin position="696"/>
        <end position="716"/>
    </location>
</feature>
<feature type="compositionally biased region" description="Low complexity" evidence="2">
    <location>
        <begin position="1046"/>
        <end position="1075"/>
    </location>
</feature>
<feature type="region of interest" description="Disordered" evidence="2">
    <location>
        <begin position="587"/>
        <end position="835"/>
    </location>
</feature>
<feature type="coiled-coil region" evidence="1">
    <location>
        <begin position="1099"/>
        <end position="1203"/>
    </location>
</feature>
<feature type="region of interest" description="Disordered" evidence="2">
    <location>
        <begin position="972"/>
        <end position="1099"/>
    </location>
</feature>
<protein>
    <recommendedName>
        <fullName evidence="3">Rab-GAP TBC domain-containing protein</fullName>
    </recommendedName>
</protein>
<dbReference type="PANTHER" id="PTHR47219">
    <property type="entry name" value="RAB GTPASE-ACTIVATING PROTEIN 1-LIKE"/>
    <property type="match status" value="1"/>
</dbReference>
<proteinExistence type="predicted"/>
<feature type="compositionally biased region" description="Low complexity" evidence="2">
    <location>
        <begin position="743"/>
        <end position="761"/>
    </location>
</feature>
<feature type="region of interest" description="Disordered" evidence="2">
    <location>
        <begin position="1214"/>
        <end position="1261"/>
    </location>
</feature>
<feature type="domain" description="Rab-GAP TBC" evidence="3">
    <location>
        <begin position="263"/>
        <end position="430"/>
    </location>
</feature>
<dbReference type="PROSITE" id="PS50086">
    <property type="entry name" value="TBC_RABGAP"/>
    <property type="match status" value="1"/>
</dbReference>
<feature type="compositionally biased region" description="Pro residues" evidence="2">
    <location>
        <begin position="8"/>
        <end position="18"/>
    </location>
</feature>
<gene>
    <name evidence="4" type="ORF">COHA_001431</name>
</gene>
<dbReference type="GO" id="GO:0031267">
    <property type="term" value="F:small GTPase binding"/>
    <property type="evidence" value="ECO:0007669"/>
    <property type="project" value="TreeGrafter"/>
</dbReference>
<dbReference type="EMBL" id="JADXDR010000022">
    <property type="protein sequence ID" value="KAI7845066.1"/>
    <property type="molecule type" value="Genomic_DNA"/>
</dbReference>
<dbReference type="SUPFAM" id="SSF47923">
    <property type="entry name" value="Ypt/Rab-GAP domain of gyp1p"/>
    <property type="match status" value="2"/>
</dbReference>
<dbReference type="Gene3D" id="1.10.8.270">
    <property type="entry name" value="putative rabgap domain of human tbc1 domain family member 14 like domains"/>
    <property type="match status" value="1"/>
</dbReference>
<reference evidence="4" key="1">
    <citation type="submission" date="2020-11" db="EMBL/GenBank/DDBJ databases">
        <title>Chlorella ohadii genome sequencing and assembly.</title>
        <authorList>
            <person name="Murik O."/>
            <person name="Treves H."/>
            <person name="Kedem I."/>
            <person name="Shotland Y."/>
            <person name="Kaplan A."/>
        </authorList>
    </citation>
    <scope>NUCLEOTIDE SEQUENCE</scope>
    <source>
        <strain evidence="4">1</strain>
    </source>
</reference>
<feature type="compositionally biased region" description="Low complexity" evidence="2">
    <location>
        <begin position="1026"/>
        <end position="1036"/>
    </location>
</feature>
<feature type="compositionally biased region" description="Low complexity" evidence="2">
    <location>
        <begin position="177"/>
        <end position="193"/>
    </location>
</feature>
<feature type="compositionally biased region" description="Low complexity" evidence="2">
    <location>
        <begin position="622"/>
        <end position="638"/>
    </location>
</feature>
<comment type="caution">
    <text evidence="4">The sequence shown here is derived from an EMBL/GenBank/DDBJ whole genome shotgun (WGS) entry which is preliminary data.</text>
</comment>
<feature type="region of interest" description="Disordered" evidence="2">
    <location>
        <begin position="938"/>
        <end position="959"/>
    </location>
</feature>
<dbReference type="SMART" id="SM00164">
    <property type="entry name" value="TBC"/>
    <property type="match status" value="1"/>
</dbReference>
<dbReference type="InterPro" id="IPR050302">
    <property type="entry name" value="Rab_GAP_TBC_domain"/>
</dbReference>
<dbReference type="InterPro" id="IPR035969">
    <property type="entry name" value="Rab-GAP_TBC_sf"/>
</dbReference>
<keyword evidence="1" id="KW-0175">Coiled coil</keyword>
<feature type="region of interest" description="Disordered" evidence="2">
    <location>
        <begin position="228"/>
        <end position="263"/>
    </location>
</feature>
<dbReference type="PANTHER" id="PTHR47219:SF20">
    <property type="entry name" value="TBC1 DOMAIN FAMILY MEMBER 2B"/>
    <property type="match status" value="1"/>
</dbReference>
<dbReference type="AlphaFoldDB" id="A0AAD5DXW6"/>
<dbReference type="Gene3D" id="1.10.472.80">
    <property type="entry name" value="Ypt/Rab-GAP domain of gyp1p, domain 3"/>
    <property type="match status" value="1"/>
</dbReference>
<feature type="compositionally biased region" description="Low complexity" evidence="2">
    <location>
        <begin position="650"/>
        <end position="662"/>
    </location>
</feature>
<evidence type="ECO:0000313" key="5">
    <source>
        <dbReference type="Proteomes" id="UP001205105"/>
    </source>
</evidence>
<feature type="compositionally biased region" description="Acidic residues" evidence="2">
    <location>
        <begin position="938"/>
        <end position="951"/>
    </location>
</feature>
<feature type="compositionally biased region" description="Polar residues" evidence="2">
    <location>
        <begin position="990"/>
        <end position="1006"/>
    </location>
</feature>
<feature type="region of interest" description="Disordered" evidence="2">
    <location>
        <begin position="896"/>
        <end position="918"/>
    </location>
</feature>
<name>A0AAD5DXW6_9CHLO</name>
<dbReference type="Pfam" id="PF00566">
    <property type="entry name" value="RabGAP-TBC"/>
    <property type="match status" value="1"/>
</dbReference>
<sequence>MAQAAPAAAPPPAPPPPGDVFDHHGFLVKPEFSSLYTRFAPIYAAEERERSEKWAELMGELAALVGRRLFLNVDAKRQGKEDEYGRLCAEVEQLEALAAASAREAAPAIPLLPGAAKVAAAAAAEGGPYSLVADGTAAAAAAAAAARLHRIDVFQITALDESPEVTPAKQPGGSKCGDGAAAEAGAPGTGAAAQPVVTPASTLQTPQAYSTASSSSCLGGSGSLAMSATPRTSGSVAGAGGDAECATSGSMPGGAAGVAGSSPSSIARTAERWRQGEILSQIDKDLASAQGHRTFPGHPALDQGGRAMLRRILGAYARRNPAVGYCQGLNFLAATLMLWMPEEDAFWCLCAVIEDILGCSYFDERMVLPQVDVLVFGHLLQGRFPTLWRHLQALEVDAGSVTMHWFLCCFLNSLPLDSALRVWDLLFFEGSAVVLFRVALALIEVYEQALMCCRESSDGYMLLQSCAQMTYDSSRLVDTACIGYSHLQPAGLSVLRQRYRPAVLQNLRRLCTASAVPHCFHPLFPQGAFAADDEYDEYVRSQQSSPDSVGAAAPPTFADAFQRVSSAVLEAEEAAARAAQQAAADGGHLALRGRGGGQRGSLGGGSGSQPASPLARVRQAMSGPTSPLVPSSLPQLLPAGAMDASGQELSPMSSGSSVGPSPLRAHHARRSSAEAPPAGEQQGALQLRRISVGERSGCAADSGSSPGSSGSAGSGAVLRRQPPGLTPFARTDVLLAGGGAEGGSQQQGAQPAAAAAAQQQQRRGPEPHGAGPALAWTPPRPGAARDALPRGNGRAPVAQSQPATPSALLPPAQPPGSQRRAMTFGATGSGHTRRRRRLTIDLLSLANLRPDIHQPGVAAALAIAANPSPHAARAAGAAGAGIPAGSLAGSLQPSPLGVPHGGGNSGAVAPEGAARSDGDAAEELLLPIRALRFDDADGIAEGDEDGAEDGEGTPTLAGPVRRAVTAPMWLPAAPARPPAVQPSIDEELPVSSSAQRLSSSGDSLTSGEEAGVMATSEAAVKLPQGAAAAAAAAAAASSFAQEGQDSSSSAASSSLTSADSSSPSSCGVIPAAWSPGAGGGGSAARPPLPSPVRGGGQSRQALLDVVAQLQAEVAVAESRRHEAEQAAEEAVQTVQDLRRQVDKVEALAASKEALIAELSAKLQASSAASAELDGEVAAARMAVQGEEAELERTRRQLATADALVQRLMGAIAERGRTSPSKRPGAAAAVAVTAEAAHSSATTSSCGSPQSSIGSVAPRNAR</sequence>
<evidence type="ECO:0000256" key="2">
    <source>
        <dbReference type="SAM" id="MobiDB-lite"/>
    </source>
</evidence>
<feature type="region of interest" description="Disordered" evidence="2">
    <location>
        <begin position="1"/>
        <end position="20"/>
    </location>
</feature>
<feature type="compositionally biased region" description="Low complexity" evidence="2">
    <location>
        <begin position="1220"/>
        <end position="1255"/>
    </location>
</feature>
<feature type="compositionally biased region" description="Gly residues" evidence="2">
    <location>
        <begin position="593"/>
        <end position="607"/>
    </location>
</feature>
<feature type="region of interest" description="Disordered" evidence="2">
    <location>
        <begin position="162"/>
        <end position="199"/>
    </location>
</feature>
<accession>A0AAD5DXW6</accession>
<dbReference type="InterPro" id="IPR000195">
    <property type="entry name" value="Rab-GAP-TBC_dom"/>
</dbReference>
<keyword evidence="5" id="KW-1185">Reference proteome</keyword>
<evidence type="ECO:0000256" key="1">
    <source>
        <dbReference type="SAM" id="Coils"/>
    </source>
</evidence>
<organism evidence="4 5">
    <name type="scientific">Chlorella ohadii</name>
    <dbReference type="NCBI Taxonomy" id="2649997"/>
    <lineage>
        <taxon>Eukaryota</taxon>
        <taxon>Viridiplantae</taxon>
        <taxon>Chlorophyta</taxon>
        <taxon>core chlorophytes</taxon>
        <taxon>Trebouxiophyceae</taxon>
        <taxon>Chlorellales</taxon>
        <taxon>Chlorellaceae</taxon>
        <taxon>Chlorella clade</taxon>
        <taxon>Chlorella</taxon>
    </lineage>
</organism>
<evidence type="ECO:0000313" key="4">
    <source>
        <dbReference type="EMBL" id="KAI7845066.1"/>
    </source>
</evidence>